<keyword evidence="7" id="KW-1185">Reference proteome</keyword>
<dbReference type="VEuPathDB" id="AmoebaDB:ACA1_369840"/>
<dbReference type="InterPro" id="IPR000742">
    <property type="entry name" value="EGF"/>
</dbReference>
<dbReference type="Gene3D" id="2.60.120.200">
    <property type="match status" value="1"/>
</dbReference>
<dbReference type="KEGG" id="acan:ACA1_369840"/>
<dbReference type="GO" id="GO:0004565">
    <property type="term" value="F:beta-galactosidase activity"/>
    <property type="evidence" value="ECO:0007669"/>
    <property type="project" value="InterPro"/>
</dbReference>
<dbReference type="Proteomes" id="UP000011083">
    <property type="component" value="Unassembled WGS sequence"/>
</dbReference>
<feature type="signal peptide" evidence="4">
    <location>
        <begin position="1"/>
        <end position="23"/>
    </location>
</feature>
<dbReference type="AlphaFoldDB" id="L8H1I0"/>
<dbReference type="PROSITE" id="PS51762">
    <property type="entry name" value="GH16_2"/>
    <property type="match status" value="1"/>
</dbReference>
<reference evidence="6 7" key="1">
    <citation type="journal article" date="2013" name="Genome Biol.">
        <title>Genome of Acanthamoeba castellanii highlights extensive lateral gene transfer and early evolution of tyrosine kinase signaling.</title>
        <authorList>
            <person name="Clarke M."/>
            <person name="Lohan A.J."/>
            <person name="Liu B."/>
            <person name="Lagkouvardos I."/>
            <person name="Roy S."/>
            <person name="Zafar N."/>
            <person name="Bertelli C."/>
            <person name="Schilde C."/>
            <person name="Kianianmomeni A."/>
            <person name="Burglin T.R."/>
            <person name="Frech C."/>
            <person name="Turcotte B."/>
            <person name="Kopec K.O."/>
            <person name="Synnott J.M."/>
            <person name="Choo C."/>
            <person name="Paponov I."/>
            <person name="Finkler A."/>
            <person name="Soon Heng Tan C."/>
            <person name="Hutchins A.P."/>
            <person name="Weinmeier T."/>
            <person name="Rattei T."/>
            <person name="Chu J.S."/>
            <person name="Gimenez G."/>
            <person name="Irimia M."/>
            <person name="Rigden D.J."/>
            <person name="Fitzpatrick D.A."/>
            <person name="Lorenzo-Morales J."/>
            <person name="Bateman A."/>
            <person name="Chiu C.H."/>
            <person name="Tang P."/>
            <person name="Hegemann P."/>
            <person name="Fromm H."/>
            <person name="Raoult D."/>
            <person name="Greub G."/>
            <person name="Miranda-Saavedra D."/>
            <person name="Chen N."/>
            <person name="Nash P."/>
            <person name="Ginger M.L."/>
            <person name="Horn M."/>
            <person name="Schaap P."/>
            <person name="Caler L."/>
            <person name="Loftus B."/>
        </authorList>
    </citation>
    <scope>NUCLEOTIDE SEQUENCE [LARGE SCALE GENOMIC DNA]</scope>
    <source>
        <strain evidence="6 7">Neff</strain>
    </source>
</reference>
<dbReference type="GO" id="GO:0005975">
    <property type="term" value="P:carbohydrate metabolic process"/>
    <property type="evidence" value="ECO:0007669"/>
    <property type="project" value="InterPro"/>
</dbReference>
<sequence>MRTAALSFFLLLGLALFCSSTNGAIDLGYPDRCFFSVGKSSSGAWWFIDPKGAKFFSHGVDVVTYSGDSPAGGTSAYNAAVKAKFGSQSAWADSVVSRLNSWKLNTLGAWSDTVVITKGLPYTRALSLGKGFDTWLGGLFPDVFNPAWAASVMTEAQAGCSPYRNDTKLIGYFLDNEKVLNETLVYAAQMWWGPIGDRGQDDWRRPGTILDQMLISLSTTAPGRVRAVSFLKSKYPTIQALNTAWGTTYASYDAITTIPAASTAHTTDSNNFGYLAAAQFFNVTRTAIRTYDPYHMLLGVRFVGAPTEGVLRAAGEYNDVVSINSYPSTSEPSGPPTSRITTIYNAAKKPILIGEFAYKAADSGLPNTKGAGLLVATQALRAEGYKNYTTKLAPLPGLVGFHWFQWSDQPAEGRGSDGENSNFGLVNKNDATYTALTNQMTTTGPQLWTLHESSTSGLSGAKCYTSLTCPKSCSGHGCCNTKTGECKCDTGFHGSDCSTDATKFSVTSFGSALDTNMWSTSTSASGSQANQAARVSTSSNQLKLSIAPCTTAAPCNGFNFTAGSVYTKSALWGFGVYTARFKAPSVTGFTAQFELNNRASPTNAITFRVRANQDGSNGGALDYTINGKYKYLKWVGALAIGNPSSAFHEYTIRYMPTYFSFYVDGTLLATYNATTSGNGLPTTTMSASLYISATNTSPKVSDAFLVSSVTYQQIWGATATC</sequence>
<dbReference type="EMBL" id="KB007960">
    <property type="protein sequence ID" value="ELR18241.1"/>
    <property type="molecule type" value="Genomic_DNA"/>
</dbReference>
<proteinExistence type="predicted"/>
<dbReference type="Pfam" id="PF02449">
    <property type="entry name" value="Glyco_hydro_42"/>
    <property type="match status" value="1"/>
</dbReference>
<dbReference type="OrthoDB" id="5279280at2759"/>
<dbReference type="RefSeq" id="XP_004340261.1">
    <property type="nucleotide sequence ID" value="XM_004340213.1"/>
</dbReference>
<evidence type="ECO:0000259" key="5">
    <source>
        <dbReference type="PROSITE" id="PS51762"/>
    </source>
</evidence>
<dbReference type="GeneID" id="14918978"/>
<organism evidence="6 7">
    <name type="scientific">Acanthamoeba castellanii (strain ATCC 30010 / Neff)</name>
    <dbReference type="NCBI Taxonomy" id="1257118"/>
    <lineage>
        <taxon>Eukaryota</taxon>
        <taxon>Amoebozoa</taxon>
        <taxon>Discosea</taxon>
        <taxon>Longamoebia</taxon>
        <taxon>Centramoebida</taxon>
        <taxon>Acanthamoebidae</taxon>
        <taxon>Acanthamoeba</taxon>
    </lineage>
</organism>
<keyword evidence="4" id="KW-0732">Signal</keyword>
<accession>L8H1I0</accession>
<evidence type="ECO:0000256" key="4">
    <source>
        <dbReference type="SAM" id="SignalP"/>
    </source>
</evidence>
<dbReference type="GO" id="GO:0009341">
    <property type="term" value="C:beta-galactosidase complex"/>
    <property type="evidence" value="ECO:0007669"/>
    <property type="project" value="InterPro"/>
</dbReference>
<feature type="domain" description="GH16" evidence="5">
    <location>
        <begin position="388"/>
        <end position="717"/>
    </location>
</feature>
<evidence type="ECO:0000256" key="1">
    <source>
        <dbReference type="ARBA" id="ARBA00022801"/>
    </source>
</evidence>
<dbReference type="Gene3D" id="2.10.25.10">
    <property type="entry name" value="Laminin"/>
    <property type="match status" value="1"/>
</dbReference>
<dbReference type="Pfam" id="PF00722">
    <property type="entry name" value="Glyco_hydro_16"/>
    <property type="match status" value="1"/>
</dbReference>
<dbReference type="SUPFAM" id="SSF51445">
    <property type="entry name" value="(Trans)glycosidases"/>
    <property type="match status" value="1"/>
</dbReference>
<gene>
    <name evidence="6" type="ORF">ACA1_369840</name>
</gene>
<dbReference type="InterPro" id="IPR017853">
    <property type="entry name" value="GH"/>
</dbReference>
<dbReference type="InterPro" id="IPR013320">
    <property type="entry name" value="ConA-like_dom_sf"/>
</dbReference>
<evidence type="ECO:0000313" key="6">
    <source>
        <dbReference type="EMBL" id="ELR18241.1"/>
    </source>
</evidence>
<dbReference type="PROSITE" id="PS01186">
    <property type="entry name" value="EGF_2"/>
    <property type="match status" value="1"/>
</dbReference>
<evidence type="ECO:0000256" key="2">
    <source>
        <dbReference type="ARBA" id="ARBA00023157"/>
    </source>
</evidence>
<evidence type="ECO:0000313" key="7">
    <source>
        <dbReference type="Proteomes" id="UP000011083"/>
    </source>
</evidence>
<dbReference type="PROSITE" id="PS00022">
    <property type="entry name" value="EGF_1"/>
    <property type="match status" value="1"/>
</dbReference>
<keyword evidence="1" id="KW-0378">Hydrolase</keyword>
<dbReference type="SUPFAM" id="SSF49899">
    <property type="entry name" value="Concanavalin A-like lectins/glucanases"/>
    <property type="match status" value="1"/>
</dbReference>
<dbReference type="Gene3D" id="3.20.20.80">
    <property type="entry name" value="Glycosidases"/>
    <property type="match status" value="1"/>
</dbReference>
<keyword evidence="2" id="KW-1015">Disulfide bond</keyword>
<dbReference type="InterPro" id="IPR000757">
    <property type="entry name" value="Beta-glucanase-like"/>
</dbReference>
<dbReference type="SMR" id="L8H1I0"/>
<feature type="chain" id="PRO_5003990806" evidence="4">
    <location>
        <begin position="24"/>
        <end position="721"/>
    </location>
</feature>
<name>L8H1I0_ACACF</name>
<keyword evidence="3" id="KW-0326">Glycosidase</keyword>
<protein>
    <submittedName>
        <fullName evidence="6">EGFlike domain containing protein</fullName>
    </submittedName>
</protein>
<evidence type="ECO:0000256" key="3">
    <source>
        <dbReference type="ARBA" id="ARBA00023295"/>
    </source>
</evidence>
<dbReference type="InterPro" id="IPR013529">
    <property type="entry name" value="Glyco_hydro_42_N"/>
</dbReference>